<comment type="caution">
    <text evidence="6">The sequence shown here is derived from an EMBL/GenBank/DDBJ whole genome shotgun (WGS) entry which is preliminary data.</text>
</comment>
<dbReference type="PROSITE" id="PS50893">
    <property type="entry name" value="ABC_TRANSPORTER_2"/>
    <property type="match status" value="2"/>
</dbReference>
<dbReference type="InterPro" id="IPR003593">
    <property type="entry name" value="AAA+_ATPase"/>
</dbReference>
<dbReference type="GO" id="GO:0005524">
    <property type="term" value="F:ATP binding"/>
    <property type="evidence" value="ECO:0007669"/>
    <property type="project" value="UniProtKB-KW"/>
</dbReference>
<evidence type="ECO:0000256" key="1">
    <source>
        <dbReference type="ARBA" id="ARBA00022737"/>
    </source>
</evidence>
<evidence type="ECO:0000256" key="3">
    <source>
        <dbReference type="ARBA" id="ARBA00022840"/>
    </source>
</evidence>
<keyword evidence="1" id="KW-0677">Repeat</keyword>
<dbReference type="SUPFAM" id="SSF52540">
    <property type="entry name" value="P-loop containing nucleoside triphosphate hydrolases"/>
    <property type="match status" value="2"/>
</dbReference>
<dbReference type="Gene3D" id="3.40.50.300">
    <property type="entry name" value="P-loop containing nucleotide triphosphate hydrolases"/>
    <property type="match status" value="2"/>
</dbReference>
<sequence>MPATPSQRPTSTAQAAPVRARLVNTDDVSRKPSPTHIRVDGVSHSYGEHPVLTDLTMVVDKKDRLGLIGENGVGKSTLLRIMGGAEDPNVGRVVRPARTGLLWQEVQYLPSDTVHDLIEGGLVGLRGIERELDDAAIALSEGAGIGSGTHASEEATLARRANARYARALAAAEAADVWNVEARRDELIAGLGISGIPLDRRLDEISGGQRSRFALAALLLGRPLALLLDEPTNHLDDNATDFLRKQLINWRGPVVFASHDRAFLDEVATVLVDIDPTRDGLVRFSGTYTAYLVEKAAERKRWEHQFRTEQAELQRLEYTLSVTAREVSNDFGRKDNDKVGFDFKAGNVERAVARRVRNAEAHYLDLEENQVWAPPTQLSFGGIPKGAQSLEEEEGPLMALSGARVAGRLAIDDFKLKDNARLLVTGPNGAGKSTLLSVLAGQIKVDAAAGTLRTRKGLRVALLEQDVRFLEPHLTARTIYELKVGEKRAAALPLSSFGLLVARDIDRPVGELSIGQQRRLALALIIAKPPHVFLLDEPSNHLSLTLASELEDALGTYPGAVIVASHDRWLRQRWTGTRMELSNGQVVAADAE</sequence>
<evidence type="ECO:0000256" key="2">
    <source>
        <dbReference type="ARBA" id="ARBA00022741"/>
    </source>
</evidence>
<dbReference type="FunFam" id="3.40.50.300:FF:000011">
    <property type="entry name" value="Putative ABC transporter ATP-binding component"/>
    <property type="match status" value="1"/>
</dbReference>
<protein>
    <submittedName>
        <fullName evidence="6">Macrolide transport system ATP-binding/permease protein</fullName>
    </submittedName>
</protein>
<dbReference type="InterPro" id="IPR027417">
    <property type="entry name" value="P-loop_NTPase"/>
</dbReference>
<feature type="compositionally biased region" description="Polar residues" evidence="4">
    <location>
        <begin position="1"/>
        <end position="14"/>
    </location>
</feature>
<evidence type="ECO:0000313" key="6">
    <source>
        <dbReference type="EMBL" id="PRY68462.1"/>
    </source>
</evidence>
<dbReference type="RefSeq" id="WP_106211941.1">
    <property type="nucleotide sequence ID" value="NZ_PVTL01000004.1"/>
</dbReference>
<keyword evidence="7" id="KW-1185">Reference proteome</keyword>
<dbReference type="OrthoDB" id="3239744at2"/>
<dbReference type="Pfam" id="PF00005">
    <property type="entry name" value="ABC_tran"/>
    <property type="match status" value="2"/>
</dbReference>
<keyword evidence="3 6" id="KW-0067">ATP-binding</keyword>
<gene>
    <name evidence="6" type="ORF">B0I08_104164</name>
</gene>
<keyword evidence="2" id="KW-0547">Nucleotide-binding</keyword>
<reference evidence="6 7" key="1">
    <citation type="submission" date="2018-03" db="EMBL/GenBank/DDBJ databases">
        <title>Genomic Encyclopedia of Type Strains, Phase III (KMG-III): the genomes of soil and plant-associated and newly described type strains.</title>
        <authorList>
            <person name="Whitman W."/>
        </authorList>
    </citation>
    <scope>NUCLEOTIDE SEQUENCE [LARGE SCALE GENOMIC DNA]</scope>
    <source>
        <strain evidence="6 7">CGMCC 1.12484</strain>
    </source>
</reference>
<feature type="domain" description="ABC transporter" evidence="5">
    <location>
        <begin position="390"/>
        <end position="591"/>
    </location>
</feature>
<dbReference type="InterPro" id="IPR050611">
    <property type="entry name" value="ABCF"/>
</dbReference>
<dbReference type="PANTHER" id="PTHR19211">
    <property type="entry name" value="ATP-BINDING TRANSPORT PROTEIN-RELATED"/>
    <property type="match status" value="1"/>
</dbReference>
<evidence type="ECO:0000313" key="7">
    <source>
        <dbReference type="Proteomes" id="UP000237983"/>
    </source>
</evidence>
<dbReference type="PANTHER" id="PTHR19211:SF14">
    <property type="entry name" value="ATP-BINDING CASSETTE SUB-FAMILY F MEMBER 1"/>
    <property type="match status" value="1"/>
</dbReference>
<name>A0A2T0VEA6_9MICO</name>
<dbReference type="InterPro" id="IPR003439">
    <property type="entry name" value="ABC_transporter-like_ATP-bd"/>
</dbReference>
<dbReference type="InterPro" id="IPR017871">
    <property type="entry name" value="ABC_transporter-like_CS"/>
</dbReference>
<dbReference type="Proteomes" id="UP000237983">
    <property type="component" value="Unassembled WGS sequence"/>
</dbReference>
<proteinExistence type="predicted"/>
<feature type="domain" description="ABC transporter" evidence="5">
    <location>
        <begin position="37"/>
        <end position="304"/>
    </location>
</feature>
<evidence type="ECO:0000259" key="5">
    <source>
        <dbReference type="PROSITE" id="PS50893"/>
    </source>
</evidence>
<dbReference type="PROSITE" id="PS00211">
    <property type="entry name" value="ABC_TRANSPORTER_1"/>
    <property type="match status" value="1"/>
</dbReference>
<dbReference type="GO" id="GO:0016887">
    <property type="term" value="F:ATP hydrolysis activity"/>
    <property type="evidence" value="ECO:0007669"/>
    <property type="project" value="InterPro"/>
</dbReference>
<accession>A0A2T0VEA6</accession>
<dbReference type="AlphaFoldDB" id="A0A2T0VEA6"/>
<dbReference type="SMART" id="SM00382">
    <property type="entry name" value="AAA"/>
    <property type="match status" value="2"/>
</dbReference>
<dbReference type="EMBL" id="PVTL01000004">
    <property type="protein sequence ID" value="PRY68462.1"/>
    <property type="molecule type" value="Genomic_DNA"/>
</dbReference>
<evidence type="ECO:0000256" key="4">
    <source>
        <dbReference type="SAM" id="MobiDB-lite"/>
    </source>
</evidence>
<feature type="region of interest" description="Disordered" evidence="4">
    <location>
        <begin position="1"/>
        <end position="20"/>
    </location>
</feature>
<organism evidence="6 7">
    <name type="scientific">Glaciihabitans tibetensis</name>
    <dbReference type="NCBI Taxonomy" id="1266600"/>
    <lineage>
        <taxon>Bacteria</taxon>
        <taxon>Bacillati</taxon>
        <taxon>Actinomycetota</taxon>
        <taxon>Actinomycetes</taxon>
        <taxon>Micrococcales</taxon>
        <taxon>Microbacteriaceae</taxon>
        <taxon>Glaciihabitans</taxon>
    </lineage>
</organism>